<accession>A0ACB8B8E8</accession>
<organism evidence="1 2">
    <name type="scientific">Leucogyrophana mollusca</name>
    <dbReference type="NCBI Taxonomy" id="85980"/>
    <lineage>
        <taxon>Eukaryota</taxon>
        <taxon>Fungi</taxon>
        <taxon>Dikarya</taxon>
        <taxon>Basidiomycota</taxon>
        <taxon>Agaricomycotina</taxon>
        <taxon>Agaricomycetes</taxon>
        <taxon>Agaricomycetidae</taxon>
        <taxon>Boletales</taxon>
        <taxon>Boletales incertae sedis</taxon>
        <taxon>Leucogyrophana</taxon>
    </lineage>
</organism>
<comment type="caution">
    <text evidence="1">The sequence shown here is derived from an EMBL/GenBank/DDBJ whole genome shotgun (WGS) entry which is preliminary data.</text>
</comment>
<dbReference type="EMBL" id="MU266538">
    <property type="protein sequence ID" value="KAH7921188.1"/>
    <property type="molecule type" value="Genomic_DNA"/>
</dbReference>
<name>A0ACB8B8E8_9AGAM</name>
<evidence type="ECO:0000313" key="2">
    <source>
        <dbReference type="Proteomes" id="UP000790709"/>
    </source>
</evidence>
<gene>
    <name evidence="1" type="ORF">BV22DRAFT_1198393</name>
</gene>
<protein>
    <submittedName>
        <fullName evidence="1">Uncharacterized protein</fullName>
    </submittedName>
</protein>
<sequence length="338" mass="37276">MMSATSTQSTSSRETTKKIAGYPFDSPAADIILRSSDGVDFRVSKLLLSMVSPVFSDMLAMPQPQVAKENDFKDGLPVVLLAETESILEKVLLICYPSYLGGVGKLVDLDEWELVTEAAGKYQMEAAVQHILAELEKSSFVKSDPLRVFALAVRFQAAQTARTAARNSLPLNPLSVGQYPDILGLRKISGADLYHLLKYQSACGEAASDAMKAWHLQNISTSLWVWSREKASFDFDFPVDPCCTRATLFGVQSAAWWTKYAKETYYALKEQPTRETVQNADLTTKALRQAGKCSRCSREAALDMARFTAHMADLVDQAVSKIVLELEFEKGGDQTTSL</sequence>
<keyword evidence="2" id="KW-1185">Reference proteome</keyword>
<dbReference type="Proteomes" id="UP000790709">
    <property type="component" value="Unassembled WGS sequence"/>
</dbReference>
<proteinExistence type="predicted"/>
<reference evidence="1" key="1">
    <citation type="journal article" date="2021" name="New Phytol.">
        <title>Evolutionary innovations through gain and loss of genes in the ectomycorrhizal Boletales.</title>
        <authorList>
            <person name="Wu G."/>
            <person name="Miyauchi S."/>
            <person name="Morin E."/>
            <person name="Kuo A."/>
            <person name="Drula E."/>
            <person name="Varga T."/>
            <person name="Kohler A."/>
            <person name="Feng B."/>
            <person name="Cao Y."/>
            <person name="Lipzen A."/>
            <person name="Daum C."/>
            <person name="Hundley H."/>
            <person name="Pangilinan J."/>
            <person name="Johnson J."/>
            <person name="Barry K."/>
            <person name="LaButti K."/>
            <person name="Ng V."/>
            <person name="Ahrendt S."/>
            <person name="Min B."/>
            <person name="Choi I.G."/>
            <person name="Park H."/>
            <person name="Plett J.M."/>
            <person name="Magnuson J."/>
            <person name="Spatafora J.W."/>
            <person name="Nagy L.G."/>
            <person name="Henrissat B."/>
            <person name="Grigoriev I.V."/>
            <person name="Yang Z.L."/>
            <person name="Xu J."/>
            <person name="Martin F.M."/>
        </authorList>
    </citation>
    <scope>NUCLEOTIDE SEQUENCE</scope>
    <source>
        <strain evidence="1">KUC20120723A-06</strain>
    </source>
</reference>
<evidence type="ECO:0000313" key="1">
    <source>
        <dbReference type="EMBL" id="KAH7921188.1"/>
    </source>
</evidence>